<feature type="domain" description="Protein kinase" evidence="19">
    <location>
        <begin position="695"/>
        <end position="968"/>
    </location>
</feature>
<proteinExistence type="predicted"/>
<protein>
    <recommendedName>
        <fullName evidence="19">Protein kinase domain-containing protein</fullName>
    </recommendedName>
</protein>
<sequence>MKRFVLAFLLPCFLCFLLCISSLVEGRTSISPSPLSESQNRTMFNLSITLSTILSQSSWKTFPNPNPCSWTWVNCSSEKSSSSSLQVTRINLSGLGLYTQTTTNTSFFSLLCQIDSLQYLDLSKNFFESLPDSFLSNCSGFSGLRYLNISLNRLSGLLPNLSQLTSLENVDFSDNQLQGVIDTKLQGLKSLKSLNLSHNHINGTLPIGLSSALENLFLSYNRFEGPIPRDMFSHANLTVLDLSQNKLSGSIPDGIEGLHKLQKLILSGNNLVGELSEKISMVKTLSWFAANKNHFNGSIPSGFTRNLWFLDLSYNTLTGFLPQDLLSYGGLGYVDLTANDLRGPMPPITGNFPSKLYRLRLGDNKLNGSIPITIGELSNLTYLELDHNQFEGEIPVQLEKCKNISLLNLAGNKLHGVLPKELGNLTKLEVLQLQMNYLNGSIPDEIFRLVNLITLNLSQNSFTGGISSSISSLKKMSFLYLNDNKLGGTIPDSVVNLEALIGLQLANNKLNGNIPHFLNTVRITFLNLSSNLFMGPIPPYLADILTLEVLDLSNNRFTGDIPNSFTKIQSLTKLDLSNNQLSGISPVFRSWVSVDTTGNNLQNATDSNTPAQPQSQSKRKTTVAVTIVAVICSIVGFGLFAALLFLMVSKRFNRVEDEGPLFQENPSQVINSCFITSNTTHKSNIDFMKAMLAVSNPENIMLKTRFSTYYKVAMANGSSYSVKKLNWGDKMFQMGSHERFEEELEVLGRLSNSNVMVPLAYALTKDNAYLFYDNVHKGTVFDFLHKGLENALDWSSRYSIALGVAQGLTFLHGCTQPVVLLDLSTKSIHLKSLKEPQIGDIELCKVIDSFKSFGSLSTIAGSVGYMPPEYAYMMRVTMAGNVYSFGVVLLELLTGKPPVSKGIELAKWALSYSARANGKEHILDSSISRASPEVHSQMLSVLKVALSCVSASPDSRPKIRNVLRMLFNASETDIPASPDAAVGGTGGQRMHLDHRLSLLHPHSLRRNLSSALHCTTGLAGYRMVPNCRSSFSRRESRPPNRLATVAPVNNAGGGGGGGGTTIIASDGNSPAGSPTSARRVRFGAATILGAEEVGADVPNRNVNLEDNETDRNNSSTTSHYEEGSSLNSHESERPLAFSMS</sequence>
<dbReference type="InterPro" id="IPR051716">
    <property type="entry name" value="Plant_RL_S/T_kinase"/>
</dbReference>
<keyword evidence="13 17" id="KW-0472">Membrane</keyword>
<dbReference type="Gene3D" id="3.30.200.20">
    <property type="entry name" value="Phosphorylase Kinase, domain 1"/>
    <property type="match status" value="1"/>
</dbReference>
<dbReference type="InterPro" id="IPR032675">
    <property type="entry name" value="LRR_dom_sf"/>
</dbReference>
<dbReference type="FunFam" id="3.30.200.20:FF:000454">
    <property type="entry name" value="Leucine-rich repeat receptor-like tyrosine-protein kinase PXC3"/>
    <property type="match status" value="1"/>
</dbReference>
<dbReference type="FunFam" id="3.80.10.10:FF:000041">
    <property type="entry name" value="LRR receptor-like serine/threonine-protein kinase ERECTA"/>
    <property type="match status" value="1"/>
</dbReference>
<evidence type="ECO:0000256" key="11">
    <source>
        <dbReference type="ARBA" id="ARBA00022840"/>
    </source>
</evidence>
<reference evidence="20" key="2">
    <citation type="journal article" date="2022" name="Hortic Res">
        <title>The genome of Dioscorea zingiberensis sheds light on the biosynthesis, origin and evolution of the medicinally important diosgenin saponins.</title>
        <authorList>
            <person name="Li Y."/>
            <person name="Tan C."/>
            <person name="Li Z."/>
            <person name="Guo J."/>
            <person name="Li S."/>
            <person name="Chen X."/>
            <person name="Wang C."/>
            <person name="Dai X."/>
            <person name="Yang H."/>
            <person name="Song W."/>
            <person name="Hou L."/>
            <person name="Xu J."/>
            <person name="Tong Z."/>
            <person name="Xu A."/>
            <person name="Yuan X."/>
            <person name="Wang W."/>
            <person name="Yang Q."/>
            <person name="Chen L."/>
            <person name="Sun Z."/>
            <person name="Wang K."/>
            <person name="Pan B."/>
            <person name="Chen J."/>
            <person name="Bao Y."/>
            <person name="Liu F."/>
            <person name="Qi X."/>
            <person name="Gang D.R."/>
            <person name="Wen J."/>
            <person name="Li J."/>
        </authorList>
    </citation>
    <scope>NUCLEOTIDE SEQUENCE</scope>
    <source>
        <strain evidence="20">Dzin_1.0</strain>
    </source>
</reference>
<keyword evidence="12 17" id="KW-1133">Transmembrane helix</keyword>
<dbReference type="AlphaFoldDB" id="A0A9D5HHN4"/>
<keyword evidence="5" id="KW-0433">Leucine-rich repeat</keyword>
<evidence type="ECO:0000256" key="8">
    <source>
        <dbReference type="ARBA" id="ARBA00022729"/>
    </source>
</evidence>
<keyword evidence="3" id="KW-1003">Cell membrane</keyword>
<dbReference type="SUPFAM" id="SSF52047">
    <property type="entry name" value="RNI-like"/>
    <property type="match status" value="1"/>
</dbReference>
<name>A0A9D5HHN4_9LILI</name>
<dbReference type="Pfam" id="PF12799">
    <property type="entry name" value="LRR_4"/>
    <property type="match status" value="1"/>
</dbReference>
<dbReference type="GO" id="GO:0005886">
    <property type="term" value="C:plasma membrane"/>
    <property type="evidence" value="ECO:0007669"/>
    <property type="project" value="UniProtKB-SubCell"/>
</dbReference>
<evidence type="ECO:0000256" key="4">
    <source>
        <dbReference type="ARBA" id="ARBA00022553"/>
    </source>
</evidence>
<evidence type="ECO:0000256" key="18">
    <source>
        <dbReference type="SAM" id="SignalP"/>
    </source>
</evidence>
<dbReference type="Pfam" id="PF00069">
    <property type="entry name" value="Pkinase"/>
    <property type="match status" value="1"/>
</dbReference>
<evidence type="ECO:0000313" key="21">
    <source>
        <dbReference type="Proteomes" id="UP001085076"/>
    </source>
</evidence>
<dbReference type="PROSITE" id="PS51450">
    <property type="entry name" value="LRR"/>
    <property type="match status" value="4"/>
</dbReference>
<dbReference type="PRINTS" id="PR00019">
    <property type="entry name" value="LEURICHRPT"/>
</dbReference>
<evidence type="ECO:0000256" key="13">
    <source>
        <dbReference type="ARBA" id="ARBA00023136"/>
    </source>
</evidence>
<keyword evidence="11" id="KW-0067">ATP-binding</keyword>
<dbReference type="Proteomes" id="UP001085076">
    <property type="component" value="Miscellaneous, Linkage group lg03"/>
</dbReference>
<evidence type="ECO:0000313" key="20">
    <source>
        <dbReference type="EMBL" id="KAJ0976834.1"/>
    </source>
</evidence>
<dbReference type="OrthoDB" id="4062651at2759"/>
<reference evidence="20" key="1">
    <citation type="submission" date="2021-03" db="EMBL/GenBank/DDBJ databases">
        <authorList>
            <person name="Li Z."/>
            <person name="Yang C."/>
        </authorList>
    </citation>
    <scope>NUCLEOTIDE SEQUENCE</scope>
    <source>
        <strain evidence="20">Dzin_1.0</strain>
        <tissue evidence="20">Leaf</tissue>
    </source>
</reference>
<feature type="region of interest" description="Disordered" evidence="16">
    <location>
        <begin position="1098"/>
        <end position="1140"/>
    </location>
</feature>
<evidence type="ECO:0000256" key="15">
    <source>
        <dbReference type="ARBA" id="ARBA00023180"/>
    </source>
</evidence>
<evidence type="ECO:0000256" key="6">
    <source>
        <dbReference type="ARBA" id="ARBA00022679"/>
    </source>
</evidence>
<dbReference type="PANTHER" id="PTHR48053">
    <property type="entry name" value="LEUCINE RICH REPEAT FAMILY PROTEIN, EXPRESSED"/>
    <property type="match status" value="1"/>
</dbReference>
<dbReference type="SMART" id="SM00365">
    <property type="entry name" value="LRR_SD22"/>
    <property type="match status" value="5"/>
</dbReference>
<feature type="transmembrane region" description="Helical" evidence="17">
    <location>
        <begin position="623"/>
        <end position="646"/>
    </location>
</feature>
<dbReference type="PANTHER" id="PTHR48053:SF105">
    <property type="entry name" value="RECEPTOR-LIKE PROTEIN KINASE"/>
    <property type="match status" value="1"/>
</dbReference>
<dbReference type="InterPro" id="IPR000719">
    <property type="entry name" value="Prot_kinase_dom"/>
</dbReference>
<dbReference type="SUPFAM" id="SSF56112">
    <property type="entry name" value="Protein kinase-like (PK-like)"/>
    <property type="match status" value="1"/>
</dbReference>
<dbReference type="GO" id="GO:0005524">
    <property type="term" value="F:ATP binding"/>
    <property type="evidence" value="ECO:0007669"/>
    <property type="project" value="UniProtKB-KW"/>
</dbReference>
<comment type="subcellular location">
    <subcellularLocation>
        <location evidence="1">Cell membrane</location>
    </subcellularLocation>
    <subcellularLocation>
        <location evidence="2">Membrane</location>
        <topology evidence="2">Single-pass type I membrane protein</topology>
    </subcellularLocation>
</comment>
<feature type="region of interest" description="Disordered" evidence="16">
    <location>
        <begin position="1030"/>
        <end position="1077"/>
    </location>
</feature>
<evidence type="ECO:0000256" key="2">
    <source>
        <dbReference type="ARBA" id="ARBA00004479"/>
    </source>
</evidence>
<dbReference type="InterPro" id="IPR011009">
    <property type="entry name" value="Kinase-like_dom_sf"/>
</dbReference>
<keyword evidence="15" id="KW-0325">Glycoprotein</keyword>
<evidence type="ECO:0000256" key="17">
    <source>
        <dbReference type="SAM" id="Phobius"/>
    </source>
</evidence>
<dbReference type="InterPro" id="IPR003591">
    <property type="entry name" value="Leu-rich_rpt_typical-subtyp"/>
</dbReference>
<keyword evidence="7 17" id="KW-0812">Transmembrane</keyword>
<dbReference type="SUPFAM" id="SSF52058">
    <property type="entry name" value="L domain-like"/>
    <property type="match status" value="1"/>
</dbReference>
<dbReference type="FunFam" id="1.10.510.10:FF:000388">
    <property type="entry name" value="Leucine-rich repeat receptor-like tyrosine-protein kinase PXC3"/>
    <property type="match status" value="1"/>
</dbReference>
<evidence type="ECO:0000256" key="7">
    <source>
        <dbReference type="ARBA" id="ARBA00022692"/>
    </source>
</evidence>
<dbReference type="InterPro" id="IPR001611">
    <property type="entry name" value="Leu-rich_rpt"/>
</dbReference>
<evidence type="ECO:0000256" key="9">
    <source>
        <dbReference type="ARBA" id="ARBA00022737"/>
    </source>
</evidence>
<keyword evidence="14" id="KW-0675">Receptor</keyword>
<keyword evidence="8 18" id="KW-0732">Signal</keyword>
<organism evidence="20 21">
    <name type="scientific">Dioscorea zingiberensis</name>
    <dbReference type="NCBI Taxonomy" id="325984"/>
    <lineage>
        <taxon>Eukaryota</taxon>
        <taxon>Viridiplantae</taxon>
        <taxon>Streptophyta</taxon>
        <taxon>Embryophyta</taxon>
        <taxon>Tracheophyta</taxon>
        <taxon>Spermatophyta</taxon>
        <taxon>Magnoliopsida</taxon>
        <taxon>Liliopsida</taxon>
        <taxon>Dioscoreales</taxon>
        <taxon>Dioscoreaceae</taxon>
        <taxon>Dioscorea</taxon>
    </lineage>
</organism>
<comment type="caution">
    <text evidence="20">The sequence shown here is derived from an EMBL/GenBank/DDBJ whole genome shotgun (WGS) entry which is preliminary data.</text>
</comment>
<dbReference type="Gene3D" id="3.80.10.10">
    <property type="entry name" value="Ribonuclease Inhibitor"/>
    <property type="match status" value="3"/>
</dbReference>
<evidence type="ECO:0000256" key="3">
    <source>
        <dbReference type="ARBA" id="ARBA00022475"/>
    </source>
</evidence>
<dbReference type="FunFam" id="3.80.10.10:FF:000095">
    <property type="entry name" value="LRR receptor-like serine/threonine-protein kinase GSO1"/>
    <property type="match status" value="1"/>
</dbReference>
<dbReference type="Gene3D" id="1.10.510.10">
    <property type="entry name" value="Transferase(Phosphotransferase) domain 1"/>
    <property type="match status" value="1"/>
</dbReference>
<dbReference type="SMART" id="SM00369">
    <property type="entry name" value="LRR_TYP"/>
    <property type="match status" value="9"/>
</dbReference>
<evidence type="ECO:0000256" key="1">
    <source>
        <dbReference type="ARBA" id="ARBA00004236"/>
    </source>
</evidence>
<evidence type="ECO:0000259" key="19">
    <source>
        <dbReference type="PROSITE" id="PS50011"/>
    </source>
</evidence>
<keyword evidence="4" id="KW-0597">Phosphoprotein</keyword>
<feature type="compositionally biased region" description="Polar residues" evidence="16">
    <location>
        <begin position="1112"/>
        <end position="1128"/>
    </location>
</feature>
<keyword evidence="9" id="KW-0677">Repeat</keyword>
<feature type="compositionally biased region" description="Polar residues" evidence="16">
    <location>
        <begin position="1062"/>
        <end position="1076"/>
    </location>
</feature>
<dbReference type="FunFam" id="3.80.10.10:FF:000383">
    <property type="entry name" value="Leucine-rich repeat receptor protein kinase EMS1"/>
    <property type="match status" value="1"/>
</dbReference>
<evidence type="ECO:0000256" key="12">
    <source>
        <dbReference type="ARBA" id="ARBA00022989"/>
    </source>
</evidence>
<dbReference type="EMBL" id="JAGGNH010000003">
    <property type="protein sequence ID" value="KAJ0976834.1"/>
    <property type="molecule type" value="Genomic_DNA"/>
</dbReference>
<keyword evidence="6" id="KW-0808">Transferase</keyword>
<keyword evidence="10" id="KW-0547">Nucleotide-binding</keyword>
<accession>A0A9D5HHN4</accession>
<gene>
    <name evidence="20" type="ORF">J5N97_012308</name>
</gene>
<dbReference type="PROSITE" id="PS50011">
    <property type="entry name" value="PROTEIN_KINASE_DOM"/>
    <property type="match status" value="1"/>
</dbReference>
<evidence type="ECO:0000256" key="14">
    <source>
        <dbReference type="ARBA" id="ARBA00023170"/>
    </source>
</evidence>
<keyword evidence="21" id="KW-1185">Reference proteome</keyword>
<evidence type="ECO:0000256" key="10">
    <source>
        <dbReference type="ARBA" id="ARBA00022741"/>
    </source>
</evidence>
<evidence type="ECO:0000256" key="16">
    <source>
        <dbReference type="SAM" id="MobiDB-lite"/>
    </source>
</evidence>
<feature type="compositionally biased region" description="Gly residues" evidence="16">
    <location>
        <begin position="1051"/>
        <end position="1060"/>
    </location>
</feature>
<feature type="chain" id="PRO_5039215854" description="Protein kinase domain-containing protein" evidence="18">
    <location>
        <begin position="27"/>
        <end position="1140"/>
    </location>
</feature>
<feature type="signal peptide" evidence="18">
    <location>
        <begin position="1"/>
        <end position="26"/>
    </location>
</feature>
<dbReference type="InterPro" id="IPR025875">
    <property type="entry name" value="Leu-rich_rpt_4"/>
</dbReference>
<dbReference type="Pfam" id="PF13855">
    <property type="entry name" value="LRR_8"/>
    <property type="match status" value="2"/>
</dbReference>
<dbReference type="GO" id="GO:0004674">
    <property type="term" value="F:protein serine/threonine kinase activity"/>
    <property type="evidence" value="ECO:0007669"/>
    <property type="project" value="UniProtKB-EC"/>
</dbReference>
<dbReference type="Pfam" id="PF00560">
    <property type="entry name" value="LRR_1"/>
    <property type="match status" value="4"/>
</dbReference>
<evidence type="ECO:0000256" key="5">
    <source>
        <dbReference type="ARBA" id="ARBA00022614"/>
    </source>
</evidence>